<comment type="caution">
    <text evidence="8">The sequence shown here is derived from an EMBL/GenBank/DDBJ whole genome shotgun (WGS) entry which is preliminary data.</text>
</comment>
<dbReference type="SUPFAM" id="SSF143430">
    <property type="entry name" value="TTP0101/SSO1404-like"/>
    <property type="match status" value="1"/>
</dbReference>
<name>A0A1F5VJV4_9BACT</name>
<dbReference type="Pfam" id="PF20803">
    <property type="entry name" value="PaaX_M"/>
    <property type="match status" value="1"/>
</dbReference>
<sequence>MPSYGKTTGQIFGLLAAGLMLGLTKDRAERRKLLEESDALWLKLDRKQLYANLERLKLQGLINLIQKRGGNEEVRLTNKGRARALEYHLENLKVDTKGKWDKKWRMVLFDIPESKKKIRDSLRRKLKQLGFLEFQKSVFVFPYPCEDEINFIINFFNIPDHVFYIEAPIQPDKELQKHFNV</sequence>
<dbReference type="NCBIfam" id="TIGR01573">
    <property type="entry name" value="cas2"/>
    <property type="match status" value="1"/>
</dbReference>
<proteinExistence type="predicted"/>
<evidence type="ECO:0000256" key="6">
    <source>
        <dbReference type="ARBA" id="ARBA00023118"/>
    </source>
</evidence>
<dbReference type="Gene3D" id="3.30.70.2650">
    <property type="match status" value="1"/>
</dbReference>
<evidence type="ECO:0000313" key="9">
    <source>
        <dbReference type="Proteomes" id="UP000177451"/>
    </source>
</evidence>
<evidence type="ECO:0000256" key="5">
    <source>
        <dbReference type="ARBA" id="ARBA00022842"/>
    </source>
</evidence>
<dbReference type="AlphaFoldDB" id="A0A1F5VJV4"/>
<dbReference type="Proteomes" id="UP000177451">
    <property type="component" value="Unassembled WGS sequence"/>
</dbReference>
<keyword evidence="3 8" id="KW-0255">Endonuclease</keyword>
<organism evidence="8 9">
    <name type="scientific">Candidatus Giovannonibacteria bacterium RIFCSPHIGHO2_02_42_15</name>
    <dbReference type="NCBI Taxonomy" id="1798329"/>
    <lineage>
        <taxon>Bacteria</taxon>
        <taxon>Candidatus Giovannoniibacteriota</taxon>
    </lineage>
</organism>
<evidence type="ECO:0000256" key="3">
    <source>
        <dbReference type="ARBA" id="ARBA00022759"/>
    </source>
</evidence>
<dbReference type="PANTHER" id="PTHR30319">
    <property type="entry name" value="PHENYLACETIC ACID REGULATOR-RELATED TRANSCRIPTIONAL REPRESSOR"/>
    <property type="match status" value="1"/>
</dbReference>
<dbReference type="GO" id="GO:0043571">
    <property type="term" value="P:maintenance of CRISPR repeat elements"/>
    <property type="evidence" value="ECO:0007669"/>
    <property type="project" value="InterPro"/>
</dbReference>
<evidence type="ECO:0000313" key="8">
    <source>
        <dbReference type="EMBL" id="OGF63712.1"/>
    </source>
</evidence>
<reference evidence="8 9" key="1">
    <citation type="journal article" date="2016" name="Nat. Commun.">
        <title>Thousands of microbial genomes shed light on interconnected biogeochemical processes in an aquifer system.</title>
        <authorList>
            <person name="Anantharaman K."/>
            <person name="Brown C.T."/>
            <person name="Hug L.A."/>
            <person name="Sharon I."/>
            <person name="Castelle C.J."/>
            <person name="Probst A.J."/>
            <person name="Thomas B.C."/>
            <person name="Singh A."/>
            <person name="Wilkins M.J."/>
            <person name="Karaoz U."/>
            <person name="Brodie E.L."/>
            <person name="Williams K.H."/>
            <person name="Hubbard S.S."/>
            <person name="Banfield J.F."/>
        </authorList>
    </citation>
    <scope>NUCLEOTIDE SEQUENCE [LARGE SCALE GENOMIC DNA]</scope>
</reference>
<keyword evidence="1" id="KW-0540">Nuclease</keyword>
<keyword evidence="5" id="KW-0460">Magnesium</keyword>
<dbReference type="InterPro" id="IPR048846">
    <property type="entry name" value="PaaX-like_central"/>
</dbReference>
<evidence type="ECO:0000259" key="7">
    <source>
        <dbReference type="Pfam" id="PF20803"/>
    </source>
</evidence>
<accession>A0A1F5VJV4</accession>
<protein>
    <submittedName>
        <fullName evidence="8">CRISPR-associated endonuclease Cas2</fullName>
    </submittedName>
</protein>
<dbReference type="PANTHER" id="PTHR30319:SF1">
    <property type="entry name" value="TRANSCRIPTIONAL REPRESSOR PAAX"/>
    <property type="match status" value="1"/>
</dbReference>
<dbReference type="EMBL" id="MFHH01000057">
    <property type="protein sequence ID" value="OGF63712.1"/>
    <property type="molecule type" value="Genomic_DNA"/>
</dbReference>
<keyword evidence="6" id="KW-0051">Antiviral defense</keyword>
<gene>
    <name evidence="8" type="ORF">A2Z53_00140</name>
</gene>
<dbReference type="GO" id="GO:0006351">
    <property type="term" value="P:DNA-templated transcription"/>
    <property type="evidence" value="ECO:0007669"/>
    <property type="project" value="TreeGrafter"/>
</dbReference>
<keyword evidence="4" id="KW-0378">Hydrolase</keyword>
<dbReference type="GO" id="GO:0004521">
    <property type="term" value="F:RNA endonuclease activity"/>
    <property type="evidence" value="ECO:0007669"/>
    <property type="project" value="InterPro"/>
</dbReference>
<dbReference type="InterPro" id="IPR021127">
    <property type="entry name" value="CRISPR_associated_Cas2"/>
</dbReference>
<evidence type="ECO:0000256" key="1">
    <source>
        <dbReference type="ARBA" id="ARBA00022722"/>
    </source>
</evidence>
<evidence type="ECO:0000256" key="2">
    <source>
        <dbReference type="ARBA" id="ARBA00022723"/>
    </source>
</evidence>
<keyword evidence="2" id="KW-0479">Metal-binding</keyword>
<evidence type="ECO:0000256" key="4">
    <source>
        <dbReference type="ARBA" id="ARBA00022801"/>
    </source>
</evidence>
<feature type="domain" description="Transcriptional repressor PaaX-like central Cas2-like" evidence="7">
    <location>
        <begin position="98"/>
        <end position="168"/>
    </location>
</feature>